<keyword evidence="3" id="KW-1185">Reference proteome</keyword>
<name>A0A151NG93_ALLMI</name>
<evidence type="ECO:0000313" key="3">
    <source>
        <dbReference type="Proteomes" id="UP000050525"/>
    </source>
</evidence>
<dbReference type="STRING" id="8496.A0A151NG93"/>
<sequence>MLRYLLKTLLQMNLFADSIAAEGSNSSDLLLGLNSTLAALDLGSLPGFNVEVSYDHHWLGIATVMFSRKTYFAILLVENLYLVLHDPSILRKQLLLPFAILRE</sequence>
<accession>A0A151NG93</accession>
<reference evidence="2 3" key="1">
    <citation type="journal article" date="2012" name="Genome Biol.">
        <title>Sequencing three crocodilian genomes to illuminate the evolution of archosaurs and amniotes.</title>
        <authorList>
            <person name="St John J.A."/>
            <person name="Braun E.L."/>
            <person name="Isberg S.R."/>
            <person name="Miles L.G."/>
            <person name="Chong A.Y."/>
            <person name="Gongora J."/>
            <person name="Dalzell P."/>
            <person name="Moran C."/>
            <person name="Bed'hom B."/>
            <person name="Abzhanov A."/>
            <person name="Burgess S.C."/>
            <person name="Cooksey A.M."/>
            <person name="Castoe T.A."/>
            <person name="Crawford N.G."/>
            <person name="Densmore L.D."/>
            <person name="Drew J.C."/>
            <person name="Edwards S.V."/>
            <person name="Faircloth B.C."/>
            <person name="Fujita M.K."/>
            <person name="Greenwold M.J."/>
            <person name="Hoffmann F.G."/>
            <person name="Howard J.M."/>
            <person name="Iguchi T."/>
            <person name="Janes D.E."/>
            <person name="Khan S.Y."/>
            <person name="Kohno S."/>
            <person name="de Koning A.J."/>
            <person name="Lance S.L."/>
            <person name="McCarthy F.M."/>
            <person name="McCormack J.E."/>
            <person name="Merchant M.E."/>
            <person name="Peterson D.G."/>
            <person name="Pollock D.D."/>
            <person name="Pourmand N."/>
            <person name="Raney B.J."/>
            <person name="Roessler K.A."/>
            <person name="Sanford J.R."/>
            <person name="Sawyer R.H."/>
            <person name="Schmidt C.J."/>
            <person name="Triplett E.W."/>
            <person name="Tuberville T.D."/>
            <person name="Venegas-Anaya M."/>
            <person name="Howard J.T."/>
            <person name="Jarvis E.D."/>
            <person name="Guillette L.J.Jr."/>
            <person name="Glenn T.C."/>
            <person name="Green R.E."/>
            <person name="Ray D.A."/>
        </authorList>
    </citation>
    <scope>NUCLEOTIDE SEQUENCE [LARGE SCALE GENOMIC DNA]</scope>
    <source>
        <strain evidence="2">KSC_2009_1</strain>
    </source>
</reference>
<evidence type="ECO:0000256" key="1">
    <source>
        <dbReference type="SAM" id="SignalP"/>
    </source>
</evidence>
<proteinExistence type="predicted"/>
<gene>
    <name evidence="2" type="ORF">Y1Q_0010228</name>
</gene>
<evidence type="ECO:0000313" key="2">
    <source>
        <dbReference type="EMBL" id="KYO35808.1"/>
    </source>
</evidence>
<dbReference type="AlphaFoldDB" id="A0A151NG93"/>
<protein>
    <submittedName>
        <fullName evidence="2">Uncharacterized protein</fullName>
    </submittedName>
</protein>
<keyword evidence="1" id="KW-0732">Signal</keyword>
<feature type="signal peptide" evidence="1">
    <location>
        <begin position="1"/>
        <end position="21"/>
    </location>
</feature>
<dbReference type="EMBL" id="AKHW03003120">
    <property type="protein sequence ID" value="KYO35808.1"/>
    <property type="molecule type" value="Genomic_DNA"/>
</dbReference>
<comment type="caution">
    <text evidence="2">The sequence shown here is derived from an EMBL/GenBank/DDBJ whole genome shotgun (WGS) entry which is preliminary data.</text>
</comment>
<organism evidence="2 3">
    <name type="scientific">Alligator mississippiensis</name>
    <name type="common">American alligator</name>
    <dbReference type="NCBI Taxonomy" id="8496"/>
    <lineage>
        <taxon>Eukaryota</taxon>
        <taxon>Metazoa</taxon>
        <taxon>Chordata</taxon>
        <taxon>Craniata</taxon>
        <taxon>Vertebrata</taxon>
        <taxon>Euteleostomi</taxon>
        <taxon>Archelosauria</taxon>
        <taxon>Archosauria</taxon>
        <taxon>Crocodylia</taxon>
        <taxon>Alligatoridae</taxon>
        <taxon>Alligatorinae</taxon>
        <taxon>Alligator</taxon>
    </lineage>
</organism>
<feature type="chain" id="PRO_5007586035" evidence="1">
    <location>
        <begin position="22"/>
        <end position="103"/>
    </location>
</feature>
<dbReference type="Proteomes" id="UP000050525">
    <property type="component" value="Unassembled WGS sequence"/>
</dbReference>